<gene>
    <name evidence="3" type="ORF">CR201_G0035078</name>
</gene>
<dbReference type="PANTHER" id="PTHR12354">
    <property type="entry name" value="INTERFERON-RELATED DEVELOPMENTAL REGULATOR"/>
    <property type="match status" value="1"/>
</dbReference>
<dbReference type="EMBL" id="NDHI03003498">
    <property type="protein sequence ID" value="PNJ32305.1"/>
    <property type="molecule type" value="Genomic_DNA"/>
</dbReference>
<evidence type="ECO:0000259" key="2">
    <source>
        <dbReference type="Pfam" id="PF05004"/>
    </source>
</evidence>
<comment type="caution">
    <text evidence="3">The sequence shown here is derived from an EMBL/GenBank/DDBJ whole genome shotgun (WGS) entry which is preliminary data.</text>
</comment>
<dbReference type="Pfam" id="PF05004">
    <property type="entry name" value="IFRD"/>
    <property type="match status" value="1"/>
</dbReference>
<evidence type="ECO:0000256" key="1">
    <source>
        <dbReference type="ARBA" id="ARBA00008828"/>
    </source>
</evidence>
<dbReference type="PANTHER" id="PTHR12354:SF8">
    <property type="entry name" value="INTERFERON-RELATED DEVELOPMENTAL REGULATOR 2"/>
    <property type="match status" value="1"/>
</dbReference>
<organism evidence="3">
    <name type="scientific">Pongo abelii</name>
    <name type="common">Sumatran orangutan</name>
    <name type="synonym">Pongo pygmaeus abelii</name>
    <dbReference type="NCBI Taxonomy" id="9601"/>
    <lineage>
        <taxon>Eukaryota</taxon>
        <taxon>Metazoa</taxon>
        <taxon>Chordata</taxon>
        <taxon>Craniata</taxon>
        <taxon>Vertebrata</taxon>
        <taxon>Euteleostomi</taxon>
        <taxon>Mammalia</taxon>
        <taxon>Eutheria</taxon>
        <taxon>Euarchontoglires</taxon>
        <taxon>Primates</taxon>
        <taxon>Haplorrhini</taxon>
        <taxon>Catarrhini</taxon>
        <taxon>Hominidae</taxon>
        <taxon>Pongo</taxon>
    </lineage>
</organism>
<proteinExistence type="inferred from homology"/>
<protein>
    <submittedName>
        <fullName evidence="3">IFRD2 isoform 7</fullName>
    </submittedName>
</protein>
<comment type="similarity">
    <text evidence="1">Belongs to the IFRD family.</text>
</comment>
<name>A0A2J8TGX5_PONAB</name>
<evidence type="ECO:0000313" key="3">
    <source>
        <dbReference type="EMBL" id="PNJ32305.1"/>
    </source>
</evidence>
<reference evidence="3" key="1">
    <citation type="submission" date="2017-12" db="EMBL/GenBank/DDBJ databases">
        <title>High-resolution comparative analysis of great ape genomes.</title>
        <authorList>
            <person name="Pollen A."/>
            <person name="Hastie A."/>
            <person name="Hormozdiari F."/>
            <person name="Dougherty M."/>
            <person name="Liu R."/>
            <person name="Chaisson M."/>
            <person name="Hoppe E."/>
            <person name="Hill C."/>
            <person name="Pang A."/>
            <person name="Hillier L."/>
            <person name="Baker C."/>
            <person name="Armstrong J."/>
            <person name="Shendure J."/>
            <person name="Paten B."/>
            <person name="Wilson R."/>
            <person name="Chao H."/>
            <person name="Schneider V."/>
            <person name="Ventura M."/>
            <person name="Kronenberg Z."/>
            <person name="Murali S."/>
            <person name="Gordon D."/>
            <person name="Cantsilieris S."/>
            <person name="Munson K."/>
            <person name="Nelson B."/>
            <person name="Raja A."/>
            <person name="Underwood J."/>
            <person name="Diekhans M."/>
            <person name="Fiddes I."/>
            <person name="Haussler D."/>
            <person name="Eichler E."/>
        </authorList>
    </citation>
    <scope>NUCLEOTIDE SEQUENCE [LARGE SCALE GENOMIC DNA]</scope>
    <source>
        <strain evidence="3">Susie</strain>
    </source>
</reference>
<dbReference type="InterPro" id="IPR016024">
    <property type="entry name" value="ARM-type_fold"/>
</dbReference>
<dbReference type="InterPro" id="IPR007701">
    <property type="entry name" value="Interferon-rel_develop_reg_N"/>
</dbReference>
<accession>A0A2J8TGX5</accession>
<dbReference type="InterPro" id="IPR039777">
    <property type="entry name" value="IFRD"/>
</dbReference>
<feature type="domain" description="Interferon-related developmental regulator N-terminal" evidence="2">
    <location>
        <begin position="2"/>
        <end position="156"/>
    </location>
</feature>
<dbReference type="SUPFAM" id="SSF48371">
    <property type="entry name" value="ARM repeat"/>
    <property type="match status" value="1"/>
</dbReference>
<feature type="non-terminal residue" evidence="3">
    <location>
        <position position="1"/>
    </location>
</feature>
<dbReference type="AlphaFoldDB" id="A0A2J8TGX5"/>
<sequence>LASRLLPDFLLERRLTLADALEKCLKKGKGEEQALAAAVLGLLCVQLGPGLKGEELFHSLQPLLVSVLSDSTASPAARLHCASALGLGCYVAAADIQDLVSCLACLESVFSRFYGLGSSTSPVVPASLHGLLCAALQAWALLLTICPSTQISHILDSCPGCPSSCPVKV</sequence>